<dbReference type="SMART" id="SM00342">
    <property type="entry name" value="HTH_ARAC"/>
    <property type="match status" value="1"/>
</dbReference>
<name>A0AA37TCC6_9GAMM</name>
<organism evidence="4 5">
    <name type="scientific">Marinibactrum halimedae</name>
    <dbReference type="NCBI Taxonomy" id="1444977"/>
    <lineage>
        <taxon>Bacteria</taxon>
        <taxon>Pseudomonadati</taxon>
        <taxon>Pseudomonadota</taxon>
        <taxon>Gammaproteobacteria</taxon>
        <taxon>Cellvibrionales</taxon>
        <taxon>Cellvibrionaceae</taxon>
        <taxon>Marinibactrum</taxon>
    </lineage>
</organism>
<keyword evidence="1" id="KW-0805">Transcription regulation</keyword>
<dbReference type="InterPro" id="IPR018060">
    <property type="entry name" value="HTH_AraC"/>
</dbReference>
<dbReference type="InterPro" id="IPR009057">
    <property type="entry name" value="Homeodomain-like_sf"/>
</dbReference>
<dbReference type="InterPro" id="IPR009594">
    <property type="entry name" value="Tscrpt_reg_HTH_AraC_N"/>
</dbReference>
<dbReference type="Proteomes" id="UP001156870">
    <property type="component" value="Unassembled WGS sequence"/>
</dbReference>
<dbReference type="PANTHER" id="PTHR43436">
    <property type="entry name" value="ARAC-FAMILY TRANSCRIPTIONAL REGULATOR"/>
    <property type="match status" value="1"/>
</dbReference>
<sequence length="291" mass="32595">MSKNLSKLNALIEQMAINEGSSSSMIEGVGVYRSAKSPKCAPHFYEPLICLVSSGEKLCHVGESTFRYQAGDFFINFLPMPVSTEVTSNEILSATLNINLVKLADMVLRIEREEEAHPDVARAEKSHSTSCVVVGKASEVLTDTFIKLLTVSNHPLEAAILGESIVDEIYYRILTSEHGYALRILLNQYGQIQPISKAVNFIHNNMDRTIQIHELANIANMSKTSFFNAFKNLMHVPPMQYVKSTKLQKAQALLKQGMQANEASFHVGYNSFSQFSREYKRFFGFPPSHTH</sequence>
<keyword evidence="2" id="KW-0804">Transcription</keyword>
<proteinExistence type="predicted"/>
<dbReference type="EMBL" id="BSPD01000056">
    <property type="protein sequence ID" value="GLS26562.1"/>
    <property type="molecule type" value="Genomic_DNA"/>
</dbReference>
<evidence type="ECO:0000256" key="2">
    <source>
        <dbReference type="ARBA" id="ARBA00023163"/>
    </source>
</evidence>
<dbReference type="PROSITE" id="PS01124">
    <property type="entry name" value="HTH_ARAC_FAMILY_2"/>
    <property type="match status" value="1"/>
</dbReference>
<comment type="caution">
    <text evidence="4">The sequence shown here is derived from an EMBL/GenBank/DDBJ whole genome shotgun (WGS) entry which is preliminary data.</text>
</comment>
<dbReference type="SUPFAM" id="SSF46689">
    <property type="entry name" value="Homeodomain-like"/>
    <property type="match status" value="2"/>
</dbReference>
<dbReference type="Pfam" id="PF12833">
    <property type="entry name" value="HTH_18"/>
    <property type="match status" value="1"/>
</dbReference>
<protein>
    <submittedName>
        <fullName evidence="4">AraC family transcriptional regulator</fullName>
    </submittedName>
</protein>
<dbReference type="GO" id="GO:0043565">
    <property type="term" value="F:sequence-specific DNA binding"/>
    <property type="evidence" value="ECO:0007669"/>
    <property type="project" value="InterPro"/>
</dbReference>
<gene>
    <name evidence="4" type="ORF">GCM10007877_22780</name>
</gene>
<evidence type="ECO:0000256" key="1">
    <source>
        <dbReference type="ARBA" id="ARBA00023015"/>
    </source>
</evidence>
<dbReference type="GO" id="GO:0003700">
    <property type="term" value="F:DNA-binding transcription factor activity"/>
    <property type="evidence" value="ECO:0007669"/>
    <property type="project" value="InterPro"/>
</dbReference>
<dbReference type="PANTHER" id="PTHR43436:SF1">
    <property type="entry name" value="TRANSCRIPTIONAL REGULATORY PROTEIN"/>
    <property type="match status" value="1"/>
</dbReference>
<evidence type="ECO:0000313" key="4">
    <source>
        <dbReference type="EMBL" id="GLS26562.1"/>
    </source>
</evidence>
<reference evidence="4 5" key="1">
    <citation type="journal article" date="2014" name="Int. J. Syst. Evol. Microbiol.">
        <title>Complete genome sequence of Corynebacterium casei LMG S-19264T (=DSM 44701T), isolated from a smear-ripened cheese.</title>
        <authorList>
            <consortium name="US DOE Joint Genome Institute (JGI-PGF)"/>
            <person name="Walter F."/>
            <person name="Albersmeier A."/>
            <person name="Kalinowski J."/>
            <person name="Ruckert C."/>
        </authorList>
    </citation>
    <scope>NUCLEOTIDE SEQUENCE [LARGE SCALE GENOMIC DNA]</scope>
    <source>
        <strain evidence="4 5">NBRC 110095</strain>
    </source>
</reference>
<keyword evidence="5" id="KW-1185">Reference proteome</keyword>
<dbReference type="RefSeq" id="WP_232593165.1">
    <property type="nucleotide sequence ID" value="NZ_BSPD01000056.1"/>
</dbReference>
<evidence type="ECO:0000313" key="5">
    <source>
        <dbReference type="Proteomes" id="UP001156870"/>
    </source>
</evidence>
<evidence type="ECO:0000259" key="3">
    <source>
        <dbReference type="PROSITE" id="PS01124"/>
    </source>
</evidence>
<dbReference type="AlphaFoldDB" id="A0AA37TCC6"/>
<feature type="domain" description="HTH araC/xylS-type" evidence="3">
    <location>
        <begin position="196"/>
        <end position="291"/>
    </location>
</feature>
<dbReference type="Gene3D" id="1.10.10.60">
    <property type="entry name" value="Homeodomain-like"/>
    <property type="match status" value="1"/>
</dbReference>
<accession>A0AA37TCC6</accession>
<dbReference type="Pfam" id="PF06719">
    <property type="entry name" value="AraC_N"/>
    <property type="match status" value="1"/>
</dbReference>